<sequence length="252" mass="29569">MTTLAMVYAPNTSKKTFFQTFFTKLLETSEGRVIVGGDFNTTINNNLDRSREILETQAQPEYNRDSKYLTKHLTSAALVDIWREKHPLDRDYSYFSSAHTFYSRIDFIFSKPTHLEYIQKAKIHDITWSDHAMVEILWEKWDTIRRHRQWRLNESLLLDNDTHTEVANSIKEYFDINNQTDTSLAIGWEAHKAVIRGILLKHASRLKKIREGKIQDLSNRLHKLAINHKKKTNTTKLQGNTKHKIRANTSII</sequence>
<dbReference type="GeneTree" id="ENSGT00950000183016"/>
<name>A0A803K3C6_XENTR</name>
<evidence type="ECO:0000259" key="1">
    <source>
        <dbReference type="Pfam" id="PF03372"/>
    </source>
</evidence>
<dbReference type="Ensembl" id="ENSXETT00000122446">
    <property type="protein sequence ID" value="ENSXETP00000114834"/>
    <property type="gene ID" value="ENSXETG00000045490"/>
</dbReference>
<dbReference type="SUPFAM" id="SSF56219">
    <property type="entry name" value="DNase I-like"/>
    <property type="match status" value="1"/>
</dbReference>
<protein>
    <recommendedName>
        <fullName evidence="1">Endonuclease/exonuclease/phosphatase domain-containing protein</fullName>
    </recommendedName>
</protein>
<dbReference type="InterPro" id="IPR005135">
    <property type="entry name" value="Endo/exonuclease/phosphatase"/>
</dbReference>
<dbReference type="AlphaFoldDB" id="A0A803K3C6"/>
<dbReference type="InParanoid" id="A0A803K3C6"/>
<dbReference type="GO" id="GO:0003824">
    <property type="term" value="F:catalytic activity"/>
    <property type="evidence" value="ECO:0007669"/>
    <property type="project" value="InterPro"/>
</dbReference>
<evidence type="ECO:0000313" key="2">
    <source>
        <dbReference type="Ensembl" id="ENSXETP00000114834"/>
    </source>
</evidence>
<dbReference type="Gene3D" id="3.60.10.10">
    <property type="entry name" value="Endonuclease/exonuclease/phosphatase"/>
    <property type="match status" value="1"/>
</dbReference>
<reference evidence="2" key="2">
    <citation type="submission" date="2021-03" db="UniProtKB">
        <authorList>
            <consortium name="Ensembl"/>
        </authorList>
    </citation>
    <scope>IDENTIFICATION</scope>
</reference>
<dbReference type="Pfam" id="PF03372">
    <property type="entry name" value="Exo_endo_phos"/>
    <property type="match status" value="1"/>
</dbReference>
<proteinExistence type="predicted"/>
<accession>A0A803K3C6</accession>
<dbReference type="InterPro" id="IPR036691">
    <property type="entry name" value="Endo/exonu/phosph_ase_sf"/>
</dbReference>
<feature type="domain" description="Endonuclease/exonuclease/phosphatase" evidence="1">
    <location>
        <begin position="21"/>
        <end position="131"/>
    </location>
</feature>
<reference evidence="2" key="1">
    <citation type="journal article" date="2010" name="Science">
        <title>The genome of the Western clawed frog Xenopus tropicalis.</title>
        <authorList>
            <person name="Hellsten U."/>
            <person name="Harland R.M."/>
            <person name="Gilchrist M.J."/>
            <person name="Hendrix D."/>
            <person name="Jurka J."/>
            <person name="Kapitonov V."/>
            <person name="Ovcharenko I."/>
            <person name="Putnam N.H."/>
            <person name="Shu S."/>
            <person name="Taher L."/>
            <person name="Blitz I.L."/>
            <person name="Blumberg B."/>
            <person name="Dichmann D.S."/>
            <person name="Dubchak I."/>
            <person name="Amaya E."/>
            <person name="Detter J.C."/>
            <person name="Fletcher R."/>
            <person name="Gerhard D.S."/>
            <person name="Goodstein D."/>
            <person name="Graves T."/>
            <person name="Grigoriev I.V."/>
            <person name="Grimwood J."/>
            <person name="Kawashima T."/>
            <person name="Lindquist E."/>
            <person name="Lucas S.M."/>
            <person name="Mead P.E."/>
            <person name="Mitros T."/>
            <person name="Ogino H."/>
            <person name="Ohta Y."/>
            <person name="Poliakov A.V."/>
            <person name="Pollet N."/>
            <person name="Robert J."/>
            <person name="Salamov A."/>
            <person name="Sater A.K."/>
            <person name="Schmutz J."/>
            <person name="Terry A."/>
            <person name="Vize P.D."/>
            <person name="Warren W.C."/>
            <person name="Wells D."/>
            <person name="Wills A."/>
            <person name="Wilson R.K."/>
            <person name="Zimmerman L.B."/>
            <person name="Zorn A.M."/>
            <person name="Grainger R."/>
            <person name="Grammer T."/>
            <person name="Khokha M.K."/>
            <person name="Richardson P.M."/>
            <person name="Rokhsar D.S."/>
        </authorList>
    </citation>
    <scope>NUCLEOTIDE SEQUENCE [LARGE SCALE GENOMIC DNA]</scope>
    <source>
        <strain evidence="2">Nigerian</strain>
    </source>
</reference>
<organism evidence="2">
    <name type="scientific">Xenopus tropicalis</name>
    <name type="common">Western clawed frog</name>
    <name type="synonym">Silurana tropicalis</name>
    <dbReference type="NCBI Taxonomy" id="8364"/>
    <lineage>
        <taxon>Eukaryota</taxon>
        <taxon>Metazoa</taxon>
        <taxon>Chordata</taxon>
        <taxon>Craniata</taxon>
        <taxon>Vertebrata</taxon>
        <taxon>Euteleostomi</taxon>
        <taxon>Amphibia</taxon>
        <taxon>Batrachia</taxon>
        <taxon>Anura</taxon>
        <taxon>Pipoidea</taxon>
        <taxon>Pipidae</taxon>
        <taxon>Xenopodinae</taxon>
        <taxon>Xenopus</taxon>
        <taxon>Silurana</taxon>
    </lineage>
</organism>